<evidence type="ECO:0000256" key="2">
    <source>
        <dbReference type="SAM" id="Phobius"/>
    </source>
</evidence>
<accession>A0ABP8LKC0</accession>
<protein>
    <recommendedName>
        <fullName evidence="3">Heparan-alpha-glucosaminide N-acetyltransferase catalytic domain-containing protein</fullName>
    </recommendedName>
</protein>
<dbReference type="PANTHER" id="PTHR30590">
    <property type="entry name" value="INNER MEMBRANE PROTEIN"/>
    <property type="match status" value="1"/>
</dbReference>
<evidence type="ECO:0000313" key="5">
    <source>
        <dbReference type="Proteomes" id="UP001500622"/>
    </source>
</evidence>
<keyword evidence="2" id="KW-1133">Transmembrane helix</keyword>
<keyword evidence="2" id="KW-0812">Transmembrane</keyword>
<dbReference type="Pfam" id="PF07786">
    <property type="entry name" value="HGSNAT_cat"/>
    <property type="match status" value="1"/>
</dbReference>
<feature type="domain" description="Heparan-alpha-glucosaminide N-acetyltransferase catalytic" evidence="3">
    <location>
        <begin position="44"/>
        <end position="239"/>
    </location>
</feature>
<keyword evidence="2" id="KW-0472">Membrane</keyword>
<evidence type="ECO:0000313" key="4">
    <source>
        <dbReference type="EMBL" id="GAA4429790.1"/>
    </source>
</evidence>
<comment type="caution">
    <text evidence="4">The sequence shown here is derived from an EMBL/GenBank/DDBJ whole genome shotgun (WGS) entry which is preliminary data.</text>
</comment>
<feature type="transmembrane region" description="Helical" evidence="2">
    <location>
        <begin position="119"/>
        <end position="136"/>
    </location>
</feature>
<dbReference type="InterPro" id="IPR052529">
    <property type="entry name" value="Bact_Transport_Assoc"/>
</dbReference>
<name>A0ABP8LKC0_9MICO</name>
<dbReference type="EMBL" id="BAABGN010000013">
    <property type="protein sequence ID" value="GAA4429790.1"/>
    <property type="molecule type" value="Genomic_DNA"/>
</dbReference>
<organism evidence="4 5">
    <name type="scientific">Georgenia halophila</name>
    <dbReference type="NCBI Taxonomy" id="620889"/>
    <lineage>
        <taxon>Bacteria</taxon>
        <taxon>Bacillati</taxon>
        <taxon>Actinomycetota</taxon>
        <taxon>Actinomycetes</taxon>
        <taxon>Micrococcales</taxon>
        <taxon>Bogoriellaceae</taxon>
        <taxon>Georgenia</taxon>
    </lineage>
</organism>
<sequence>MTSSPQPGNPPHGAPVDAAGVPTSGGYAAGGPREPQPSDQASRRLTGIDVARGLAILGMFVAHLGADTADGGADPGWHMIADGRSAALFAFLAGVSLALSTGRRDPPTGLVLARARLKIFYRAGLLLILGLVLVALGTPVLVILPAYAVMFVLALPFLAAARRWILLGAGTAAFVSPVVIFLLTTPLSPGDRSYVGELTGLADPVEIPMDVFATGHYAALIFSAYVLLGLAVGRSDLTSARFQAGMVAVGATLATVAWGSSRLLLDAGVSEASPYLHRLISGGPHEYSPVEVVGSCGTSLAVTGLLLLFTRPGAAGRVVSAVLSPAAAAGAMSLTVYSVQIVAIAIMGNDIVWYPESNAVLVWFIVIALAFAWLWRRFLGRGPIERLLTALVGSTTGPAPASAH</sequence>
<feature type="transmembrane region" description="Helical" evidence="2">
    <location>
        <begin position="164"/>
        <end position="184"/>
    </location>
</feature>
<dbReference type="RefSeq" id="WP_345217424.1">
    <property type="nucleotide sequence ID" value="NZ_BAABGN010000013.1"/>
</dbReference>
<feature type="transmembrane region" description="Helical" evidence="2">
    <location>
        <begin position="292"/>
        <end position="310"/>
    </location>
</feature>
<dbReference type="PANTHER" id="PTHR30590:SF3">
    <property type="entry name" value="HYPOTHETICAL MEMBRANE SPANNING PROTEIN"/>
    <property type="match status" value="1"/>
</dbReference>
<proteinExistence type="predicted"/>
<feature type="transmembrane region" description="Helical" evidence="2">
    <location>
        <begin position="322"/>
        <end position="347"/>
    </location>
</feature>
<evidence type="ECO:0000259" key="3">
    <source>
        <dbReference type="Pfam" id="PF07786"/>
    </source>
</evidence>
<feature type="transmembrane region" description="Helical" evidence="2">
    <location>
        <begin position="78"/>
        <end position="99"/>
    </location>
</feature>
<dbReference type="Proteomes" id="UP001500622">
    <property type="component" value="Unassembled WGS sequence"/>
</dbReference>
<gene>
    <name evidence="4" type="ORF">GCM10023169_32470</name>
</gene>
<feature type="transmembrane region" description="Helical" evidence="2">
    <location>
        <begin position="142"/>
        <end position="159"/>
    </location>
</feature>
<feature type="region of interest" description="Disordered" evidence="1">
    <location>
        <begin position="1"/>
        <end position="42"/>
    </location>
</feature>
<keyword evidence="5" id="KW-1185">Reference proteome</keyword>
<dbReference type="InterPro" id="IPR012429">
    <property type="entry name" value="HGSNAT_cat"/>
</dbReference>
<reference evidence="5" key="1">
    <citation type="journal article" date="2019" name="Int. J. Syst. Evol. Microbiol.">
        <title>The Global Catalogue of Microorganisms (GCM) 10K type strain sequencing project: providing services to taxonomists for standard genome sequencing and annotation.</title>
        <authorList>
            <consortium name="The Broad Institute Genomics Platform"/>
            <consortium name="The Broad Institute Genome Sequencing Center for Infectious Disease"/>
            <person name="Wu L."/>
            <person name="Ma J."/>
        </authorList>
    </citation>
    <scope>NUCLEOTIDE SEQUENCE [LARGE SCALE GENOMIC DNA]</scope>
    <source>
        <strain evidence="5">JCM 17810</strain>
    </source>
</reference>
<evidence type="ECO:0000256" key="1">
    <source>
        <dbReference type="SAM" id="MobiDB-lite"/>
    </source>
</evidence>
<feature type="transmembrane region" description="Helical" evidence="2">
    <location>
        <begin position="211"/>
        <end position="232"/>
    </location>
</feature>
<feature type="transmembrane region" description="Helical" evidence="2">
    <location>
        <begin position="359"/>
        <end position="376"/>
    </location>
</feature>
<feature type="transmembrane region" description="Helical" evidence="2">
    <location>
        <begin position="244"/>
        <end position="265"/>
    </location>
</feature>